<protein>
    <submittedName>
        <fullName evidence="3">Uncharacterized protein</fullName>
    </submittedName>
</protein>
<dbReference type="Gramene" id="ESQ55927">
    <property type="protein sequence ID" value="ESQ55927"/>
    <property type="gene ID" value="EUTSA_v10026707mg"/>
</dbReference>
<dbReference type="AlphaFoldDB" id="V4MKD0"/>
<organism evidence="3 4">
    <name type="scientific">Eutrema salsugineum</name>
    <name type="common">Saltwater cress</name>
    <name type="synonym">Sisymbrium salsugineum</name>
    <dbReference type="NCBI Taxonomy" id="72664"/>
    <lineage>
        <taxon>Eukaryota</taxon>
        <taxon>Viridiplantae</taxon>
        <taxon>Streptophyta</taxon>
        <taxon>Embryophyta</taxon>
        <taxon>Tracheophyta</taxon>
        <taxon>Spermatophyta</taxon>
        <taxon>Magnoliopsida</taxon>
        <taxon>eudicotyledons</taxon>
        <taxon>Gunneridae</taxon>
        <taxon>Pentapetalae</taxon>
        <taxon>rosids</taxon>
        <taxon>malvids</taxon>
        <taxon>Brassicales</taxon>
        <taxon>Brassicaceae</taxon>
        <taxon>Eutremeae</taxon>
        <taxon>Eutrema</taxon>
    </lineage>
</organism>
<evidence type="ECO:0000313" key="3">
    <source>
        <dbReference type="EMBL" id="ESQ55927.1"/>
    </source>
</evidence>
<proteinExistence type="predicted"/>
<dbReference type="EMBL" id="KI517384">
    <property type="protein sequence ID" value="ESQ55927.1"/>
    <property type="molecule type" value="Genomic_DNA"/>
</dbReference>
<keyword evidence="4" id="KW-1185">Reference proteome</keyword>
<name>V4MKD0_EUTSA</name>
<gene>
    <name evidence="3" type="ORF">EUTSA_v10026707mg</name>
</gene>
<evidence type="ECO:0000256" key="2">
    <source>
        <dbReference type="SAM" id="Phobius"/>
    </source>
</evidence>
<sequence length="80" mass="9239">MAISLVKMRSNSEFDVFDEVIRIRELNSQCSSAESSDPELESPEDRGTNRQTNYKSLILVNIYHFVLYVVVFVVGFFNFP</sequence>
<dbReference type="Proteomes" id="UP000030689">
    <property type="component" value="Unassembled WGS sequence"/>
</dbReference>
<dbReference type="KEGG" id="eus:EUTSA_v10026707mg"/>
<reference evidence="3 4" key="1">
    <citation type="journal article" date="2013" name="Front. Plant Sci.">
        <title>The Reference Genome of the Halophytic Plant Eutrema salsugineum.</title>
        <authorList>
            <person name="Yang R."/>
            <person name="Jarvis D.E."/>
            <person name="Chen H."/>
            <person name="Beilstein M.A."/>
            <person name="Grimwood J."/>
            <person name="Jenkins J."/>
            <person name="Shu S."/>
            <person name="Prochnik S."/>
            <person name="Xin M."/>
            <person name="Ma C."/>
            <person name="Schmutz J."/>
            <person name="Wing R.A."/>
            <person name="Mitchell-Olds T."/>
            <person name="Schumaker K.S."/>
            <person name="Wang X."/>
        </authorList>
    </citation>
    <scope>NUCLEOTIDE SEQUENCE [LARGE SCALE GENOMIC DNA]</scope>
</reference>
<keyword evidence="2" id="KW-1133">Transmembrane helix</keyword>
<feature type="region of interest" description="Disordered" evidence="1">
    <location>
        <begin position="29"/>
        <end position="49"/>
    </location>
</feature>
<keyword evidence="2" id="KW-0472">Membrane</keyword>
<keyword evidence="2" id="KW-0812">Transmembrane</keyword>
<accession>V4MKD0</accession>
<feature type="transmembrane region" description="Helical" evidence="2">
    <location>
        <begin position="56"/>
        <end position="77"/>
    </location>
</feature>
<evidence type="ECO:0000256" key="1">
    <source>
        <dbReference type="SAM" id="MobiDB-lite"/>
    </source>
</evidence>
<evidence type="ECO:0000313" key="4">
    <source>
        <dbReference type="Proteomes" id="UP000030689"/>
    </source>
</evidence>